<organism evidence="1 2">
    <name type="scientific">Romanomermis culicivorax</name>
    <name type="common">Nematode worm</name>
    <dbReference type="NCBI Taxonomy" id="13658"/>
    <lineage>
        <taxon>Eukaryota</taxon>
        <taxon>Metazoa</taxon>
        <taxon>Ecdysozoa</taxon>
        <taxon>Nematoda</taxon>
        <taxon>Enoplea</taxon>
        <taxon>Dorylaimia</taxon>
        <taxon>Mermithida</taxon>
        <taxon>Mermithoidea</taxon>
        <taxon>Mermithidae</taxon>
        <taxon>Romanomermis</taxon>
    </lineage>
</organism>
<protein>
    <submittedName>
        <fullName evidence="2">Uncharacterized protein</fullName>
    </submittedName>
</protein>
<evidence type="ECO:0000313" key="1">
    <source>
        <dbReference type="Proteomes" id="UP000887565"/>
    </source>
</evidence>
<dbReference type="WBParaSite" id="nRc.2.0.1.t43546-RA">
    <property type="protein sequence ID" value="nRc.2.0.1.t43546-RA"/>
    <property type="gene ID" value="nRc.2.0.1.g43546"/>
</dbReference>
<proteinExistence type="predicted"/>
<dbReference type="Proteomes" id="UP000887565">
    <property type="component" value="Unplaced"/>
</dbReference>
<name>A0A915KXL3_ROMCU</name>
<dbReference type="AlphaFoldDB" id="A0A915KXL3"/>
<accession>A0A915KXL3</accession>
<keyword evidence="1" id="KW-1185">Reference proteome</keyword>
<reference evidence="2" key="1">
    <citation type="submission" date="2022-11" db="UniProtKB">
        <authorList>
            <consortium name="WormBaseParasite"/>
        </authorList>
    </citation>
    <scope>IDENTIFICATION</scope>
</reference>
<evidence type="ECO:0000313" key="2">
    <source>
        <dbReference type="WBParaSite" id="nRc.2.0.1.t43546-RA"/>
    </source>
</evidence>
<sequence length="53" mass="6168">MRCHETFGTSGSCRIRRREARQFHRRKSHVAPLLEFGSYPTVECGSFHIYVLG</sequence>